<sequence length="69" mass="7838">TKGAKNISFCWCSGSLQNQIFFSILNKEQLLCSSQVLLGTESVHDHERWSCKKDYPILSGAFQHPCMFV</sequence>
<dbReference type="EnsemblPlants" id="TuG1812G0400001587.01.T01">
    <property type="protein sequence ID" value="TuG1812G0400001587.01.T01.cds329289"/>
    <property type="gene ID" value="TuG1812G0400001587.01"/>
</dbReference>
<proteinExistence type="predicted"/>
<evidence type="ECO:0000313" key="1">
    <source>
        <dbReference type="EnsemblPlants" id="TuG1812G0400001587.01.T01.cds329289"/>
    </source>
</evidence>
<dbReference type="Gramene" id="TuG1812G0400001587.01.T01">
    <property type="protein sequence ID" value="TuG1812G0400001587.01.T01.cds329289"/>
    <property type="gene ID" value="TuG1812G0400001587.01"/>
</dbReference>
<dbReference type="AlphaFoldDB" id="A0A8R7U590"/>
<evidence type="ECO:0000313" key="2">
    <source>
        <dbReference type="Proteomes" id="UP000015106"/>
    </source>
</evidence>
<reference evidence="2" key="1">
    <citation type="journal article" date="2013" name="Nature">
        <title>Draft genome of the wheat A-genome progenitor Triticum urartu.</title>
        <authorList>
            <person name="Ling H.Q."/>
            <person name="Zhao S."/>
            <person name="Liu D."/>
            <person name="Wang J."/>
            <person name="Sun H."/>
            <person name="Zhang C."/>
            <person name="Fan H."/>
            <person name="Li D."/>
            <person name="Dong L."/>
            <person name="Tao Y."/>
            <person name="Gao C."/>
            <person name="Wu H."/>
            <person name="Li Y."/>
            <person name="Cui Y."/>
            <person name="Guo X."/>
            <person name="Zheng S."/>
            <person name="Wang B."/>
            <person name="Yu K."/>
            <person name="Liang Q."/>
            <person name="Yang W."/>
            <person name="Lou X."/>
            <person name="Chen J."/>
            <person name="Feng M."/>
            <person name="Jian J."/>
            <person name="Zhang X."/>
            <person name="Luo G."/>
            <person name="Jiang Y."/>
            <person name="Liu J."/>
            <person name="Wang Z."/>
            <person name="Sha Y."/>
            <person name="Zhang B."/>
            <person name="Wu H."/>
            <person name="Tang D."/>
            <person name="Shen Q."/>
            <person name="Xue P."/>
            <person name="Zou S."/>
            <person name="Wang X."/>
            <person name="Liu X."/>
            <person name="Wang F."/>
            <person name="Yang Y."/>
            <person name="An X."/>
            <person name="Dong Z."/>
            <person name="Zhang K."/>
            <person name="Zhang X."/>
            <person name="Luo M.C."/>
            <person name="Dvorak J."/>
            <person name="Tong Y."/>
            <person name="Wang J."/>
            <person name="Yang H."/>
            <person name="Li Z."/>
            <person name="Wang D."/>
            <person name="Zhang A."/>
            <person name="Wang J."/>
        </authorList>
    </citation>
    <scope>NUCLEOTIDE SEQUENCE</scope>
    <source>
        <strain evidence="2">cv. G1812</strain>
    </source>
</reference>
<reference evidence="1" key="2">
    <citation type="submission" date="2018-03" db="EMBL/GenBank/DDBJ databases">
        <title>The Triticum urartu genome reveals the dynamic nature of wheat genome evolution.</title>
        <authorList>
            <person name="Ling H."/>
            <person name="Ma B."/>
            <person name="Shi X."/>
            <person name="Liu H."/>
            <person name="Dong L."/>
            <person name="Sun H."/>
            <person name="Cao Y."/>
            <person name="Gao Q."/>
            <person name="Zheng S."/>
            <person name="Li Y."/>
            <person name="Yu Y."/>
            <person name="Du H."/>
            <person name="Qi M."/>
            <person name="Li Y."/>
            <person name="Yu H."/>
            <person name="Cui Y."/>
            <person name="Wang N."/>
            <person name="Chen C."/>
            <person name="Wu H."/>
            <person name="Zhao Y."/>
            <person name="Zhang J."/>
            <person name="Li Y."/>
            <person name="Zhou W."/>
            <person name="Zhang B."/>
            <person name="Hu W."/>
            <person name="Eijk M."/>
            <person name="Tang J."/>
            <person name="Witsenboer H."/>
            <person name="Zhao S."/>
            <person name="Li Z."/>
            <person name="Zhang A."/>
            <person name="Wang D."/>
            <person name="Liang C."/>
        </authorList>
    </citation>
    <scope>NUCLEOTIDE SEQUENCE [LARGE SCALE GENOMIC DNA]</scope>
    <source>
        <strain evidence="1">cv. G1812</strain>
    </source>
</reference>
<dbReference type="Proteomes" id="UP000015106">
    <property type="component" value="Chromosome 4"/>
</dbReference>
<keyword evidence="2" id="KW-1185">Reference proteome</keyword>
<reference evidence="1" key="3">
    <citation type="submission" date="2022-06" db="UniProtKB">
        <authorList>
            <consortium name="EnsemblPlants"/>
        </authorList>
    </citation>
    <scope>IDENTIFICATION</scope>
</reference>
<protein>
    <submittedName>
        <fullName evidence="1">Uncharacterized protein</fullName>
    </submittedName>
</protein>
<accession>A0A8R7U590</accession>
<name>A0A8R7U590_TRIUA</name>
<organism evidence="1 2">
    <name type="scientific">Triticum urartu</name>
    <name type="common">Red wild einkorn</name>
    <name type="synonym">Crithodium urartu</name>
    <dbReference type="NCBI Taxonomy" id="4572"/>
    <lineage>
        <taxon>Eukaryota</taxon>
        <taxon>Viridiplantae</taxon>
        <taxon>Streptophyta</taxon>
        <taxon>Embryophyta</taxon>
        <taxon>Tracheophyta</taxon>
        <taxon>Spermatophyta</taxon>
        <taxon>Magnoliopsida</taxon>
        <taxon>Liliopsida</taxon>
        <taxon>Poales</taxon>
        <taxon>Poaceae</taxon>
        <taxon>BOP clade</taxon>
        <taxon>Pooideae</taxon>
        <taxon>Triticodae</taxon>
        <taxon>Triticeae</taxon>
        <taxon>Triticinae</taxon>
        <taxon>Triticum</taxon>
    </lineage>
</organism>